<name>A0A3B1A2V9_9ZZZZ</name>
<dbReference type="AlphaFoldDB" id="A0A3B1A2V9"/>
<dbReference type="EMBL" id="UOFP01000174">
    <property type="protein sequence ID" value="VAW87226.1"/>
    <property type="molecule type" value="Genomic_DNA"/>
</dbReference>
<proteinExistence type="predicted"/>
<sequence length="79" mass="8787">MLSRAMPFGTMTNIFLGNKVAISSFNIYQTDFEALAKALAALPAIQRRVIQDIARRQAVYHVGQQAKFWKGVADGCEIK</sequence>
<protein>
    <submittedName>
        <fullName evidence="1">Uncharacterized protein</fullName>
    </submittedName>
</protein>
<evidence type="ECO:0000313" key="1">
    <source>
        <dbReference type="EMBL" id="VAW87226.1"/>
    </source>
</evidence>
<gene>
    <name evidence="1" type="ORF">MNBD_GAMMA18-981</name>
</gene>
<reference evidence="1" key="1">
    <citation type="submission" date="2018-06" db="EMBL/GenBank/DDBJ databases">
        <authorList>
            <person name="Zhirakovskaya E."/>
        </authorList>
    </citation>
    <scope>NUCLEOTIDE SEQUENCE</scope>
</reference>
<organism evidence="1">
    <name type="scientific">hydrothermal vent metagenome</name>
    <dbReference type="NCBI Taxonomy" id="652676"/>
    <lineage>
        <taxon>unclassified sequences</taxon>
        <taxon>metagenomes</taxon>
        <taxon>ecological metagenomes</taxon>
    </lineage>
</organism>
<accession>A0A3B1A2V9</accession>